<dbReference type="GO" id="GO:0006635">
    <property type="term" value="P:fatty acid beta-oxidation"/>
    <property type="evidence" value="ECO:0007669"/>
    <property type="project" value="UniProtKB-UniPathway"/>
</dbReference>
<reference evidence="7" key="2">
    <citation type="submission" date="2015-01" db="EMBL/GenBank/DDBJ databases">
        <title>Evolutionary Origins and Diversification of the Mycorrhizal Mutualists.</title>
        <authorList>
            <consortium name="DOE Joint Genome Institute"/>
            <consortium name="Mycorrhizal Genomics Consortium"/>
            <person name="Kohler A."/>
            <person name="Kuo A."/>
            <person name="Nagy L.G."/>
            <person name="Floudas D."/>
            <person name="Copeland A."/>
            <person name="Barry K.W."/>
            <person name="Cichocki N."/>
            <person name="Veneault-Fourrey C."/>
            <person name="LaButti K."/>
            <person name="Lindquist E.A."/>
            <person name="Lipzen A."/>
            <person name="Lundell T."/>
            <person name="Morin E."/>
            <person name="Murat C."/>
            <person name="Riley R."/>
            <person name="Ohm R."/>
            <person name="Sun H."/>
            <person name="Tunlid A."/>
            <person name="Henrissat B."/>
            <person name="Grigoriev I.V."/>
            <person name="Hibbett D.S."/>
            <person name="Martin F."/>
        </authorList>
    </citation>
    <scope>NUCLEOTIDE SEQUENCE [LARGE SCALE GENOMIC DNA]</scope>
    <source>
        <strain evidence="7">Ve08.2h10</strain>
    </source>
</reference>
<evidence type="ECO:0000256" key="5">
    <source>
        <dbReference type="ARBA" id="ARBA00023235"/>
    </source>
</evidence>
<accession>A0A0D0DLR0</accession>
<dbReference type="FunFam" id="1.10.12.10:FF:000004">
    <property type="entry name" value="Delta3,5-delta2,4-dienoyl-CoA isomerase"/>
    <property type="match status" value="1"/>
</dbReference>
<evidence type="ECO:0000256" key="1">
    <source>
        <dbReference type="ARBA" id="ARBA00005005"/>
    </source>
</evidence>
<name>A0A0D0DLR0_9AGAM</name>
<keyword evidence="4" id="KW-0443">Lipid metabolism</keyword>
<comment type="similarity">
    <text evidence="2">Belongs to the enoyl-CoA hydratase/isomerase family.</text>
</comment>
<evidence type="ECO:0000256" key="4">
    <source>
        <dbReference type="ARBA" id="ARBA00023098"/>
    </source>
</evidence>
<dbReference type="InParanoid" id="A0A0D0DLR0"/>
<comment type="pathway">
    <text evidence="1">Lipid metabolism; fatty acid beta-oxidation.</text>
</comment>
<keyword evidence="3" id="KW-0276">Fatty acid metabolism</keyword>
<dbReference type="InterPro" id="IPR029045">
    <property type="entry name" value="ClpP/crotonase-like_dom_sf"/>
</dbReference>
<dbReference type="STRING" id="930991.A0A0D0DLR0"/>
<dbReference type="PANTHER" id="PTHR43149">
    <property type="entry name" value="ENOYL-COA HYDRATASE"/>
    <property type="match status" value="1"/>
</dbReference>
<dbReference type="Pfam" id="PF00378">
    <property type="entry name" value="ECH_1"/>
    <property type="match status" value="1"/>
</dbReference>
<keyword evidence="7" id="KW-1185">Reference proteome</keyword>
<gene>
    <name evidence="6" type="ORF">PAXRUDRAFT_834179</name>
</gene>
<dbReference type="AlphaFoldDB" id="A0A0D0DLR0"/>
<keyword evidence="5" id="KW-0413">Isomerase</keyword>
<dbReference type="HOGENOM" id="CLU_009834_7_0_1"/>
<evidence type="ECO:0000256" key="3">
    <source>
        <dbReference type="ARBA" id="ARBA00022832"/>
    </source>
</evidence>
<dbReference type="GO" id="GO:0051750">
    <property type="term" value="F:delta(3,5)-delta(2,4)-dienoyl-CoA isomerase activity"/>
    <property type="evidence" value="ECO:0007669"/>
    <property type="project" value="TreeGrafter"/>
</dbReference>
<dbReference type="Gene3D" id="3.90.226.10">
    <property type="entry name" value="2-enoyl-CoA Hydratase, Chain A, domain 1"/>
    <property type="match status" value="1"/>
</dbReference>
<dbReference type="InterPro" id="IPR001753">
    <property type="entry name" value="Enoyl-CoA_hydra/iso"/>
</dbReference>
<dbReference type="EMBL" id="KN826316">
    <property type="protein sequence ID" value="KIK79305.1"/>
    <property type="molecule type" value="Genomic_DNA"/>
</dbReference>
<dbReference type="Proteomes" id="UP000054538">
    <property type="component" value="Unassembled WGS sequence"/>
</dbReference>
<dbReference type="InterPro" id="IPR045002">
    <property type="entry name" value="Ech1-like"/>
</dbReference>
<sequence length="293" mass="31135">MTTTKFIKVSQPFPLVLHVELARGPVNAFTTEFWTEYSAVFDRISQGGYGDIRAVVLSSVLEKIFSAGIDFQGLSIATHSSPDPARTANALRAHLLAFQHAISAPERCPVPLIAAVHGVAYGLAIDIIAACDVRYAAAGATFSIKEVDVGLAADIGTLARLPKITGNQSLVCELAYTGRTFSSVEAEKLGLVSRVIGAVEGRPGNEREIVVEAALNLAKEIASKSPIAVSGTKHLLLHSRDHGVPENLEYTATWNSAMLQTSDMPQAVRAAKFKSREAPAFSAVLPASTKAKL</sequence>
<evidence type="ECO:0000256" key="2">
    <source>
        <dbReference type="ARBA" id="ARBA00005254"/>
    </source>
</evidence>
<reference evidence="6 7" key="1">
    <citation type="submission" date="2014-04" db="EMBL/GenBank/DDBJ databases">
        <authorList>
            <consortium name="DOE Joint Genome Institute"/>
            <person name="Kuo A."/>
            <person name="Kohler A."/>
            <person name="Jargeat P."/>
            <person name="Nagy L.G."/>
            <person name="Floudas D."/>
            <person name="Copeland A."/>
            <person name="Barry K.W."/>
            <person name="Cichocki N."/>
            <person name="Veneault-Fourrey C."/>
            <person name="LaButti K."/>
            <person name="Lindquist E.A."/>
            <person name="Lipzen A."/>
            <person name="Lundell T."/>
            <person name="Morin E."/>
            <person name="Murat C."/>
            <person name="Sun H."/>
            <person name="Tunlid A."/>
            <person name="Henrissat B."/>
            <person name="Grigoriev I.V."/>
            <person name="Hibbett D.S."/>
            <person name="Martin F."/>
            <person name="Nordberg H.P."/>
            <person name="Cantor M.N."/>
            <person name="Hua S.X."/>
        </authorList>
    </citation>
    <scope>NUCLEOTIDE SEQUENCE [LARGE SCALE GENOMIC DNA]</scope>
    <source>
        <strain evidence="6 7">Ve08.2h10</strain>
    </source>
</reference>
<organism evidence="6 7">
    <name type="scientific">Paxillus rubicundulus Ve08.2h10</name>
    <dbReference type="NCBI Taxonomy" id="930991"/>
    <lineage>
        <taxon>Eukaryota</taxon>
        <taxon>Fungi</taxon>
        <taxon>Dikarya</taxon>
        <taxon>Basidiomycota</taxon>
        <taxon>Agaricomycotina</taxon>
        <taxon>Agaricomycetes</taxon>
        <taxon>Agaricomycetidae</taxon>
        <taxon>Boletales</taxon>
        <taxon>Paxilineae</taxon>
        <taxon>Paxillaceae</taxon>
        <taxon>Paxillus</taxon>
    </lineage>
</organism>
<dbReference type="InterPro" id="IPR014748">
    <property type="entry name" value="Enoyl-CoA_hydra_C"/>
</dbReference>
<evidence type="ECO:0008006" key="8">
    <source>
        <dbReference type="Google" id="ProtNLM"/>
    </source>
</evidence>
<dbReference type="UniPathway" id="UPA00659"/>
<dbReference type="GO" id="GO:0005739">
    <property type="term" value="C:mitochondrion"/>
    <property type="evidence" value="ECO:0007669"/>
    <property type="project" value="TreeGrafter"/>
</dbReference>
<dbReference type="SUPFAM" id="SSF52096">
    <property type="entry name" value="ClpP/crotonase"/>
    <property type="match status" value="1"/>
</dbReference>
<dbReference type="PANTHER" id="PTHR43149:SF1">
    <property type="entry name" value="DELTA(3,5)-DELTA(2,4)-DIENOYL-COA ISOMERASE, MITOCHONDRIAL"/>
    <property type="match status" value="1"/>
</dbReference>
<dbReference type="CDD" id="cd06558">
    <property type="entry name" value="crotonase-like"/>
    <property type="match status" value="1"/>
</dbReference>
<protein>
    <recommendedName>
        <fullName evidence="8">Enoyl-CoA hydratase</fullName>
    </recommendedName>
</protein>
<dbReference type="OrthoDB" id="14970at2759"/>
<evidence type="ECO:0000313" key="7">
    <source>
        <dbReference type="Proteomes" id="UP000054538"/>
    </source>
</evidence>
<dbReference type="Gene3D" id="1.10.12.10">
    <property type="entry name" value="Lyase 2-enoyl-coa Hydratase, Chain A, domain 2"/>
    <property type="match status" value="1"/>
</dbReference>
<proteinExistence type="inferred from homology"/>
<evidence type="ECO:0000313" key="6">
    <source>
        <dbReference type="EMBL" id="KIK79305.1"/>
    </source>
</evidence>